<dbReference type="PANTHER" id="PTHR43668:SF4">
    <property type="entry name" value="ALLANTOINASE"/>
    <property type="match status" value="1"/>
</dbReference>
<dbReference type="Gene3D" id="2.30.40.10">
    <property type="entry name" value="Urease, subunit C, domain 1"/>
    <property type="match status" value="1"/>
</dbReference>
<accession>A0A0F9W0M6</accession>
<dbReference type="AlphaFoldDB" id="A0A0F9W0M6"/>
<dbReference type="InterPro" id="IPR006680">
    <property type="entry name" value="Amidohydro-rel"/>
</dbReference>
<keyword evidence="4" id="KW-0479">Metal-binding</keyword>
<name>A0A0F9W0M6_9ZZZZ</name>
<evidence type="ECO:0000313" key="8">
    <source>
        <dbReference type="EMBL" id="KKO05778.1"/>
    </source>
</evidence>
<proteinExistence type="inferred from homology"/>
<keyword evidence="5" id="KW-0378">Hydrolase</keyword>
<evidence type="ECO:0000256" key="5">
    <source>
        <dbReference type="ARBA" id="ARBA00022801"/>
    </source>
</evidence>
<dbReference type="GO" id="GO:0008270">
    <property type="term" value="F:zinc ion binding"/>
    <property type="evidence" value="ECO:0007669"/>
    <property type="project" value="InterPro"/>
</dbReference>
<dbReference type="Pfam" id="PF01979">
    <property type="entry name" value="Amidohydro_1"/>
    <property type="match status" value="1"/>
</dbReference>
<dbReference type="InterPro" id="IPR017593">
    <property type="entry name" value="Allantoinase"/>
</dbReference>
<evidence type="ECO:0000259" key="7">
    <source>
        <dbReference type="Pfam" id="PF01979"/>
    </source>
</evidence>
<dbReference type="GO" id="GO:0005737">
    <property type="term" value="C:cytoplasm"/>
    <property type="evidence" value="ECO:0007669"/>
    <property type="project" value="TreeGrafter"/>
</dbReference>
<dbReference type="PROSITE" id="PS00482">
    <property type="entry name" value="DIHYDROOROTASE_1"/>
    <property type="match status" value="1"/>
</dbReference>
<protein>
    <recommendedName>
        <fullName evidence="7">Amidohydrolase-related domain-containing protein</fullName>
    </recommendedName>
</protein>
<dbReference type="FunFam" id="3.20.20.140:FF:000174">
    <property type="entry name" value="Dihydropyrimidinase-related protein 2"/>
    <property type="match status" value="1"/>
</dbReference>
<dbReference type="GO" id="GO:0050897">
    <property type="term" value="F:cobalt ion binding"/>
    <property type="evidence" value="ECO:0007669"/>
    <property type="project" value="InterPro"/>
</dbReference>
<dbReference type="InterPro" id="IPR032466">
    <property type="entry name" value="Metal_Hydrolase"/>
</dbReference>
<evidence type="ECO:0000256" key="6">
    <source>
        <dbReference type="ARBA" id="ARBA00022833"/>
    </source>
</evidence>
<dbReference type="GO" id="GO:0000256">
    <property type="term" value="P:allantoin catabolic process"/>
    <property type="evidence" value="ECO:0007669"/>
    <property type="project" value="InterPro"/>
</dbReference>
<dbReference type="SUPFAM" id="SSF51556">
    <property type="entry name" value="Metallo-dependent hydrolases"/>
    <property type="match status" value="1"/>
</dbReference>
<evidence type="ECO:0000256" key="1">
    <source>
        <dbReference type="ARBA" id="ARBA00001947"/>
    </source>
</evidence>
<evidence type="ECO:0000256" key="2">
    <source>
        <dbReference type="ARBA" id="ARBA00008829"/>
    </source>
</evidence>
<organism evidence="8">
    <name type="scientific">marine sediment metagenome</name>
    <dbReference type="NCBI Taxonomy" id="412755"/>
    <lineage>
        <taxon>unclassified sequences</taxon>
        <taxon>metagenomes</taxon>
        <taxon>ecological metagenomes</taxon>
    </lineage>
</organism>
<sequence length="482" mass="52179">MTQADLVIINGSIVSHETTQQAAIAIRAGKIIAVGEESSMPPAKEVLDAQGMHLLPGAIDVHVHFREPGYTHKETWESGTAAAAMGGVTTVFDMPNTNPPTATPEAFAEKLALAEQQAYVDFGIYGLMAEDNVDQLEALAESGVIGFKCFMGNTFGNLPSPSTGAMLEAFERVAPYGLRTSLHAETASIMAWRYERLRAAGRNDALAHVAARPDVVAVEAVSRAAILAEWTGARIHVLHVSSAAELRPMREAKQRGVDITSETCPHYLMMDSRDYATLGSLMRVNPPIRDAKDSEALWEAVRDGTLDMIATDHAPHTPNEQHKEVIWEADCGFPGVETQMPLMLTAVSEGRITLQEYVRISAVAPAKAWGLYPHKGSLTVGADADIAIVDLECRDVIDQETLHSHRARATPFHGWSVKGMPVHTLVRGRFVMRDRTLQSAAKGSGQSVKRVQQMPLAKLVNSDKTLAAEIAKVSVQPEALTS</sequence>
<comment type="subunit">
    <text evidence="3">Homotetramer.</text>
</comment>
<feature type="domain" description="Amidohydrolase-related" evidence="7">
    <location>
        <begin position="54"/>
        <end position="431"/>
    </location>
</feature>
<dbReference type="InterPro" id="IPR011059">
    <property type="entry name" value="Metal-dep_hydrolase_composite"/>
</dbReference>
<comment type="similarity">
    <text evidence="2">Belongs to the metallo-dependent hydrolases superfamily. Hydantoinase/dihydropyrimidinase family.</text>
</comment>
<dbReference type="PANTHER" id="PTHR43668">
    <property type="entry name" value="ALLANTOINASE"/>
    <property type="match status" value="1"/>
</dbReference>
<dbReference type="GO" id="GO:0006145">
    <property type="term" value="P:purine nucleobase catabolic process"/>
    <property type="evidence" value="ECO:0007669"/>
    <property type="project" value="TreeGrafter"/>
</dbReference>
<reference evidence="8" key="1">
    <citation type="journal article" date="2015" name="Nature">
        <title>Complex archaea that bridge the gap between prokaryotes and eukaryotes.</title>
        <authorList>
            <person name="Spang A."/>
            <person name="Saw J.H."/>
            <person name="Jorgensen S.L."/>
            <person name="Zaremba-Niedzwiedzka K."/>
            <person name="Martijn J."/>
            <person name="Lind A.E."/>
            <person name="van Eijk R."/>
            <person name="Schleper C."/>
            <person name="Guy L."/>
            <person name="Ettema T.J."/>
        </authorList>
    </citation>
    <scope>NUCLEOTIDE SEQUENCE</scope>
</reference>
<comment type="caution">
    <text evidence="8">The sequence shown here is derived from an EMBL/GenBank/DDBJ whole genome shotgun (WGS) entry which is preliminary data.</text>
</comment>
<keyword evidence="6" id="KW-0862">Zinc</keyword>
<gene>
    <name evidence="8" type="ORF">LCGC14_0074180</name>
</gene>
<comment type="cofactor">
    <cofactor evidence="1">
        <name>Zn(2+)</name>
        <dbReference type="ChEBI" id="CHEBI:29105"/>
    </cofactor>
</comment>
<dbReference type="EMBL" id="LAZR01000018">
    <property type="protein sequence ID" value="KKO05778.1"/>
    <property type="molecule type" value="Genomic_DNA"/>
</dbReference>
<dbReference type="GO" id="GO:0004038">
    <property type="term" value="F:allantoinase activity"/>
    <property type="evidence" value="ECO:0007669"/>
    <property type="project" value="InterPro"/>
</dbReference>
<dbReference type="NCBIfam" id="TIGR00857">
    <property type="entry name" value="pyrC_multi"/>
    <property type="match status" value="1"/>
</dbReference>
<dbReference type="Gene3D" id="3.20.20.140">
    <property type="entry name" value="Metal-dependent hydrolases"/>
    <property type="match status" value="1"/>
</dbReference>
<evidence type="ECO:0000256" key="3">
    <source>
        <dbReference type="ARBA" id="ARBA00011881"/>
    </source>
</evidence>
<dbReference type="InterPro" id="IPR002195">
    <property type="entry name" value="Dihydroorotase_CS"/>
</dbReference>
<dbReference type="SUPFAM" id="SSF51338">
    <property type="entry name" value="Composite domain of metallo-dependent hydrolases"/>
    <property type="match status" value="1"/>
</dbReference>
<evidence type="ECO:0000256" key="4">
    <source>
        <dbReference type="ARBA" id="ARBA00022723"/>
    </source>
</evidence>
<dbReference type="InterPro" id="IPR050138">
    <property type="entry name" value="DHOase/Allantoinase_Hydrolase"/>
</dbReference>
<dbReference type="NCBIfam" id="TIGR03178">
    <property type="entry name" value="allantoinase"/>
    <property type="match status" value="1"/>
</dbReference>